<evidence type="ECO:0000256" key="7">
    <source>
        <dbReference type="ARBA" id="ARBA00023049"/>
    </source>
</evidence>
<dbReference type="GO" id="GO:0004222">
    <property type="term" value="F:metalloendopeptidase activity"/>
    <property type="evidence" value="ECO:0007669"/>
    <property type="project" value="TreeGrafter"/>
</dbReference>
<name>A0A4Y3IMV7_9VIBR</name>
<dbReference type="InterPro" id="IPR016047">
    <property type="entry name" value="M23ase_b-sheet_dom"/>
</dbReference>
<dbReference type="Pfam" id="PF01551">
    <property type="entry name" value="Peptidase_M23"/>
    <property type="match status" value="1"/>
</dbReference>
<comment type="caution">
    <text evidence="10">The sequence shown here is derived from an EMBL/GenBank/DDBJ whole genome shotgun (WGS) entry which is preliminary data.</text>
</comment>
<evidence type="ECO:0000256" key="5">
    <source>
        <dbReference type="ARBA" id="ARBA00022801"/>
    </source>
</evidence>
<dbReference type="GO" id="GO:0046872">
    <property type="term" value="F:metal ion binding"/>
    <property type="evidence" value="ECO:0007669"/>
    <property type="project" value="UniProtKB-KW"/>
</dbReference>
<protein>
    <submittedName>
        <fullName evidence="10">Peptidase M23</fullName>
    </submittedName>
</protein>
<evidence type="ECO:0000256" key="3">
    <source>
        <dbReference type="ARBA" id="ARBA00022670"/>
    </source>
</evidence>
<evidence type="ECO:0000313" key="11">
    <source>
        <dbReference type="Proteomes" id="UP000318242"/>
    </source>
</evidence>
<dbReference type="CDD" id="cd12797">
    <property type="entry name" value="M23_peptidase"/>
    <property type="match status" value="1"/>
</dbReference>
<sequence>MILPLIFGVSAVWSHTQNERKFVELNIESSVLPTAISAQNSDVIEARPTYSYIIKKGDNLSVIFAKLGVSYKSLLSIMEEDLNHLSLDTLRPGDKLTFWIDEASGVLSKMELEFNPADKVQFTRVDDDAYTFKDVSIEGEWETTALVGNVHGSFSQSANKLGMNINEIREITDLLKDKMNFTRDLRAGDKFSVVHKVQTVDGKETGSREIEAINIFNQGRVISAYLHTDGQYYDEKGESLQRAFMRYPVKNHRITSSFNPNRLHPVTGRVSPHNGTDFGVGVGTPVMAAGDGKVIMVRNHPYAGKYIVLEHGSTYKTRYLHLSRIQVKKGQQVKRGQQIGLSGSTGRVTGPHLHYELLIRNRPVNAMTANIPMAESVPKAEMTKFAANRDALLQMMKEQEVLLASQNDPQNNKQQESL</sequence>
<evidence type="ECO:0000256" key="6">
    <source>
        <dbReference type="ARBA" id="ARBA00022833"/>
    </source>
</evidence>
<evidence type="ECO:0000256" key="2">
    <source>
        <dbReference type="ARBA" id="ARBA00004196"/>
    </source>
</evidence>
<dbReference type="Gene3D" id="3.10.450.350">
    <property type="match status" value="2"/>
</dbReference>
<dbReference type="SUPFAM" id="SSF51261">
    <property type="entry name" value="Duplicated hybrid motif"/>
    <property type="match status" value="1"/>
</dbReference>
<keyword evidence="6" id="KW-0862">Zinc</keyword>
<evidence type="ECO:0000256" key="1">
    <source>
        <dbReference type="ARBA" id="ARBA00001947"/>
    </source>
</evidence>
<dbReference type="AlphaFoldDB" id="A0A4Y3IMV7"/>
<dbReference type="Gene3D" id="2.70.70.10">
    <property type="entry name" value="Glucose Permease (Domain IIA)"/>
    <property type="match status" value="1"/>
</dbReference>
<evidence type="ECO:0000313" key="10">
    <source>
        <dbReference type="EMBL" id="GEA60829.1"/>
    </source>
</evidence>
<keyword evidence="3" id="KW-0645">Protease</keyword>
<keyword evidence="5" id="KW-0378">Hydrolase</keyword>
<dbReference type="Proteomes" id="UP000318242">
    <property type="component" value="Unassembled WGS sequence"/>
</dbReference>
<dbReference type="FunFam" id="2.70.70.10:FF:000002">
    <property type="entry name" value="Murein DD-endopeptidase MepM"/>
    <property type="match status" value="1"/>
</dbReference>
<keyword evidence="7" id="KW-0482">Metalloprotease</keyword>
<comment type="pathway">
    <text evidence="8">Cell wall degradation; peptidoglycan degradation.</text>
</comment>
<dbReference type="InterPro" id="IPR045834">
    <property type="entry name" value="Csd3_N2"/>
</dbReference>
<proteinExistence type="predicted"/>
<organism evidence="10 11">
    <name type="scientific">Vibrio comitans NBRC 102076</name>
    <dbReference type="NCBI Taxonomy" id="1219078"/>
    <lineage>
        <taxon>Bacteria</taxon>
        <taxon>Pseudomonadati</taxon>
        <taxon>Pseudomonadota</taxon>
        <taxon>Gammaproteobacteria</taxon>
        <taxon>Vibrionales</taxon>
        <taxon>Vibrionaceae</taxon>
        <taxon>Vibrio</taxon>
    </lineage>
</organism>
<evidence type="ECO:0000259" key="9">
    <source>
        <dbReference type="PROSITE" id="PS51782"/>
    </source>
</evidence>
<dbReference type="PANTHER" id="PTHR21666:SF292">
    <property type="entry name" value="MUREIN DD-ENDOPEPTIDASE MEPM"/>
    <property type="match status" value="1"/>
</dbReference>
<dbReference type="InterPro" id="IPR050570">
    <property type="entry name" value="Cell_wall_metabolism_enzyme"/>
</dbReference>
<dbReference type="PANTHER" id="PTHR21666">
    <property type="entry name" value="PEPTIDASE-RELATED"/>
    <property type="match status" value="1"/>
</dbReference>
<keyword evidence="11" id="KW-1185">Reference proteome</keyword>
<evidence type="ECO:0000256" key="8">
    <source>
        <dbReference type="ARBA" id="ARBA00060568"/>
    </source>
</evidence>
<gene>
    <name evidence="10" type="ORF">VCO01S_20220</name>
</gene>
<dbReference type="InterPro" id="IPR011055">
    <property type="entry name" value="Dup_hybrid_motif"/>
</dbReference>
<reference evidence="10 11" key="1">
    <citation type="submission" date="2019-06" db="EMBL/GenBank/DDBJ databases">
        <title>Whole genome shotgun sequence of Vibrio comitans NBRC 102076.</title>
        <authorList>
            <person name="Hosoyama A."/>
            <person name="Uohara A."/>
            <person name="Ohji S."/>
            <person name="Ichikawa N."/>
        </authorList>
    </citation>
    <scope>NUCLEOTIDE SEQUENCE [LARGE SCALE GENOMIC DNA]</scope>
    <source>
        <strain evidence="10 11">NBRC 102076</strain>
    </source>
</reference>
<dbReference type="GO" id="GO:0030313">
    <property type="term" value="C:cell envelope"/>
    <property type="evidence" value="ECO:0007669"/>
    <property type="project" value="UniProtKB-SubCell"/>
</dbReference>
<evidence type="ECO:0000256" key="4">
    <source>
        <dbReference type="ARBA" id="ARBA00022723"/>
    </source>
</evidence>
<comment type="subcellular location">
    <subcellularLocation>
        <location evidence="2">Cell envelope</location>
    </subcellularLocation>
</comment>
<accession>A0A4Y3IMV7</accession>
<dbReference type="Pfam" id="PF01476">
    <property type="entry name" value="LysM"/>
    <property type="match status" value="1"/>
</dbReference>
<dbReference type="InterPro" id="IPR018392">
    <property type="entry name" value="LysM"/>
</dbReference>
<keyword evidence="4" id="KW-0479">Metal-binding</keyword>
<dbReference type="EMBL" id="BJLH01000008">
    <property type="protein sequence ID" value="GEA60829.1"/>
    <property type="molecule type" value="Genomic_DNA"/>
</dbReference>
<dbReference type="GO" id="GO:0006508">
    <property type="term" value="P:proteolysis"/>
    <property type="evidence" value="ECO:0007669"/>
    <property type="project" value="UniProtKB-KW"/>
</dbReference>
<feature type="domain" description="LysM" evidence="9">
    <location>
        <begin position="50"/>
        <end position="98"/>
    </location>
</feature>
<dbReference type="PROSITE" id="PS51782">
    <property type="entry name" value="LYSM"/>
    <property type="match status" value="1"/>
</dbReference>
<comment type="cofactor">
    <cofactor evidence="1">
        <name>Zn(2+)</name>
        <dbReference type="ChEBI" id="CHEBI:29105"/>
    </cofactor>
</comment>
<dbReference type="Pfam" id="PF19425">
    <property type="entry name" value="Csd3_N2"/>
    <property type="match status" value="1"/>
</dbReference>